<evidence type="ECO:0000256" key="6">
    <source>
        <dbReference type="ARBA" id="ARBA00023002"/>
    </source>
</evidence>
<dbReference type="NCBIfam" id="NF005741">
    <property type="entry name" value="PRK07565.1"/>
    <property type="match status" value="1"/>
</dbReference>
<keyword evidence="3" id="KW-0285">Flavoprotein</keyword>
<dbReference type="GO" id="GO:0017113">
    <property type="term" value="F:dihydropyrimidine dehydrogenase (NADP+) activity"/>
    <property type="evidence" value="ECO:0007669"/>
    <property type="project" value="TreeGrafter"/>
</dbReference>
<dbReference type="GO" id="GO:0044205">
    <property type="term" value="P:'de novo' UMP biosynthetic process"/>
    <property type="evidence" value="ECO:0007669"/>
    <property type="project" value="UniProtKB-UniPathway"/>
</dbReference>
<dbReference type="UniPathway" id="UPA00070"/>
<dbReference type="GO" id="GO:0004159">
    <property type="term" value="F:dihydropyrimidine dehydrogenase (NAD+) activity"/>
    <property type="evidence" value="ECO:0007669"/>
    <property type="project" value="UniProtKB-EC"/>
</dbReference>
<dbReference type="GO" id="GO:0050661">
    <property type="term" value="F:NADP binding"/>
    <property type="evidence" value="ECO:0007669"/>
    <property type="project" value="TreeGrafter"/>
</dbReference>
<comment type="pathway">
    <text evidence="2">Pyrimidine metabolism; UMP biosynthesis via de novo pathway.</text>
</comment>
<dbReference type="PANTHER" id="PTHR43073:SF2">
    <property type="entry name" value="DIHYDROPYRIMIDINE DEHYDROGENASE [NADP(+)]"/>
    <property type="match status" value="1"/>
</dbReference>
<sequence length="324" mass="36121">MSLSVNYMGLKLNNPVMAASSGLTTQKDKVLSFARAGVGAIVLKSLFEEQISNEALFLEEQSMNYPESSDYLHFYLKQNSLDKYLQLVNDTKALVNVPVIASINCYSLGEWTDFAKKIEAAGADGLELNLYTLPLDIHKKSEEIESQYLNVVKRVSSSVKIPVAVKIANNFTNLPGFTENLKAYGAKGVVMFNRLYTPDIDISNLRLIPSDAFSHSEEYVKELRWMAIISSLVNNIDLSASTGIHNGTTAIKQILAGAKTVQMCTALYKEGADVIVHALEDIQLFMDKQGFNSVDEFRGKLNYKNIQNPDKFERVQFMKNFGSK</sequence>
<dbReference type="InterPro" id="IPR012135">
    <property type="entry name" value="Dihydroorotate_DH_1_2"/>
</dbReference>
<evidence type="ECO:0000256" key="5">
    <source>
        <dbReference type="ARBA" id="ARBA00022975"/>
    </source>
</evidence>
<dbReference type="GO" id="GO:0005737">
    <property type="term" value="C:cytoplasm"/>
    <property type="evidence" value="ECO:0007669"/>
    <property type="project" value="InterPro"/>
</dbReference>
<organism evidence="8">
    <name type="scientific">bioreactor metagenome</name>
    <dbReference type="NCBI Taxonomy" id="1076179"/>
    <lineage>
        <taxon>unclassified sequences</taxon>
        <taxon>metagenomes</taxon>
        <taxon>ecological metagenomes</taxon>
    </lineage>
</organism>
<evidence type="ECO:0000256" key="1">
    <source>
        <dbReference type="ARBA" id="ARBA00001917"/>
    </source>
</evidence>
<evidence type="ECO:0000256" key="3">
    <source>
        <dbReference type="ARBA" id="ARBA00022630"/>
    </source>
</evidence>
<dbReference type="EMBL" id="VSSQ01007800">
    <property type="protein sequence ID" value="MPM37016.1"/>
    <property type="molecule type" value="Genomic_DNA"/>
</dbReference>
<keyword evidence="5" id="KW-0665">Pyrimidine biosynthesis</keyword>
<gene>
    <name evidence="8" type="primary">preA_13</name>
    <name evidence="8" type="ORF">SDC9_83621</name>
</gene>
<accession>A0A644Z828</accession>
<dbReference type="Gene3D" id="3.20.20.70">
    <property type="entry name" value="Aldolase class I"/>
    <property type="match status" value="1"/>
</dbReference>
<evidence type="ECO:0000313" key="8">
    <source>
        <dbReference type="EMBL" id="MPM37016.1"/>
    </source>
</evidence>
<evidence type="ECO:0000256" key="4">
    <source>
        <dbReference type="ARBA" id="ARBA00022643"/>
    </source>
</evidence>
<dbReference type="GO" id="GO:0006210">
    <property type="term" value="P:thymine catabolic process"/>
    <property type="evidence" value="ECO:0007669"/>
    <property type="project" value="TreeGrafter"/>
</dbReference>
<reference evidence="8" key="1">
    <citation type="submission" date="2019-08" db="EMBL/GenBank/DDBJ databases">
        <authorList>
            <person name="Kucharzyk K."/>
            <person name="Murdoch R.W."/>
            <person name="Higgins S."/>
            <person name="Loffler F."/>
        </authorList>
    </citation>
    <scope>NUCLEOTIDE SEQUENCE</scope>
</reference>
<dbReference type="PANTHER" id="PTHR43073">
    <property type="entry name" value="DIHYDROPYRIMIDINE DEHYDROGENASE [NADP(+)]"/>
    <property type="match status" value="1"/>
</dbReference>
<dbReference type="InterPro" id="IPR013785">
    <property type="entry name" value="Aldolase_TIM"/>
</dbReference>
<protein>
    <submittedName>
        <fullName evidence="8">NAD-dependent dihydropyrimidine dehydrogenase subunit PreA</fullName>
        <ecNumber evidence="8">1.3.1.1</ecNumber>
    </submittedName>
</protein>
<comment type="caution">
    <text evidence="8">The sequence shown here is derived from an EMBL/GenBank/DDBJ whole genome shotgun (WGS) entry which is preliminary data.</text>
</comment>
<dbReference type="GO" id="GO:0004152">
    <property type="term" value="F:dihydroorotate dehydrogenase activity"/>
    <property type="evidence" value="ECO:0007669"/>
    <property type="project" value="InterPro"/>
</dbReference>
<dbReference type="AlphaFoldDB" id="A0A644Z828"/>
<comment type="cofactor">
    <cofactor evidence="1">
        <name>FMN</name>
        <dbReference type="ChEBI" id="CHEBI:58210"/>
    </cofactor>
</comment>
<feature type="domain" description="Dihydroorotate dehydrogenase catalytic" evidence="7">
    <location>
        <begin position="3"/>
        <end position="285"/>
    </location>
</feature>
<proteinExistence type="predicted"/>
<dbReference type="GO" id="GO:0002058">
    <property type="term" value="F:uracil binding"/>
    <property type="evidence" value="ECO:0007669"/>
    <property type="project" value="TreeGrafter"/>
</dbReference>
<keyword evidence="4" id="KW-0288">FMN</keyword>
<dbReference type="InterPro" id="IPR005720">
    <property type="entry name" value="Dihydroorotate_DH_cat"/>
</dbReference>
<dbReference type="PIRSF" id="PIRSF000164">
    <property type="entry name" value="DHO_oxidase"/>
    <property type="match status" value="1"/>
</dbReference>
<evidence type="ECO:0000256" key="2">
    <source>
        <dbReference type="ARBA" id="ARBA00004725"/>
    </source>
</evidence>
<dbReference type="GO" id="GO:0006212">
    <property type="term" value="P:uracil catabolic process"/>
    <property type="evidence" value="ECO:0007669"/>
    <property type="project" value="TreeGrafter"/>
</dbReference>
<dbReference type="EC" id="1.3.1.1" evidence="8"/>
<dbReference type="SUPFAM" id="SSF51395">
    <property type="entry name" value="FMN-linked oxidoreductases"/>
    <property type="match status" value="1"/>
</dbReference>
<dbReference type="Pfam" id="PF01180">
    <property type="entry name" value="DHO_dh"/>
    <property type="match status" value="1"/>
</dbReference>
<evidence type="ECO:0000259" key="7">
    <source>
        <dbReference type="Pfam" id="PF01180"/>
    </source>
</evidence>
<name>A0A644Z828_9ZZZZ</name>
<keyword evidence="6 8" id="KW-0560">Oxidoreductase</keyword>